<comment type="caution">
    <text evidence="1">The sequence shown here is derived from an EMBL/GenBank/DDBJ whole genome shotgun (WGS) entry which is preliminary data.</text>
</comment>
<name>A0A0F9KF26_9ZZZZ</name>
<evidence type="ECO:0000313" key="1">
    <source>
        <dbReference type="EMBL" id="KKM13910.1"/>
    </source>
</evidence>
<sequence>MTIYNKTKTGGYKLTELQAEITADATIVPSCNSITASGTAIALDFAAALSAGEETQLDTVISNHTPSADVIDAAVLLTSESSGDKLAIHESSRPQIEGKFFHTYWTGSGDDMTTPAIGEGTILNVDVLSTDTEKSVDVQFHKDFGDVYLHEGYIQWENAGWGDCVCVEVYATATPLQQSTDLDYTIDASVKIRYAAGGAGTGTDGLNGDPVWVPNVAGTGWWDIVSGAASFNSSQTGAYDWYTVEVLANRFMNKIPVYGSSSNYVMLQSADTTLLPNGYLVRIRAENNSSTDWKAWMFMTLYRENTV</sequence>
<proteinExistence type="predicted"/>
<reference evidence="1" key="1">
    <citation type="journal article" date="2015" name="Nature">
        <title>Complex archaea that bridge the gap between prokaryotes and eukaryotes.</title>
        <authorList>
            <person name="Spang A."/>
            <person name="Saw J.H."/>
            <person name="Jorgensen S.L."/>
            <person name="Zaremba-Niedzwiedzka K."/>
            <person name="Martijn J."/>
            <person name="Lind A.E."/>
            <person name="van Eijk R."/>
            <person name="Schleper C."/>
            <person name="Guy L."/>
            <person name="Ettema T.J."/>
        </authorList>
    </citation>
    <scope>NUCLEOTIDE SEQUENCE</scope>
</reference>
<dbReference type="EMBL" id="LAZR01015266">
    <property type="protein sequence ID" value="KKM13910.1"/>
    <property type="molecule type" value="Genomic_DNA"/>
</dbReference>
<accession>A0A0F9KF26</accession>
<organism evidence="1">
    <name type="scientific">marine sediment metagenome</name>
    <dbReference type="NCBI Taxonomy" id="412755"/>
    <lineage>
        <taxon>unclassified sequences</taxon>
        <taxon>metagenomes</taxon>
        <taxon>ecological metagenomes</taxon>
    </lineage>
</organism>
<protein>
    <submittedName>
        <fullName evidence="1">Uncharacterized protein</fullName>
    </submittedName>
</protein>
<gene>
    <name evidence="1" type="ORF">LCGC14_1711420</name>
</gene>
<dbReference type="AlphaFoldDB" id="A0A0F9KF26"/>